<gene>
    <name evidence="8" type="ORF">SAMN02745194_00629</name>
</gene>
<evidence type="ECO:0000313" key="9">
    <source>
        <dbReference type="Proteomes" id="UP000184387"/>
    </source>
</evidence>
<protein>
    <submittedName>
        <fullName evidence="8">Prokaryotic molybdopterin-containing oxidoreductase family, membrane subunit</fullName>
    </submittedName>
</protein>
<dbReference type="Pfam" id="PF03916">
    <property type="entry name" value="NrfD"/>
    <property type="match status" value="1"/>
</dbReference>
<evidence type="ECO:0000256" key="5">
    <source>
        <dbReference type="ARBA" id="ARBA00022989"/>
    </source>
</evidence>
<name>A0A1M6C933_9PROT</name>
<keyword evidence="9" id="KW-1185">Reference proteome</keyword>
<evidence type="ECO:0000256" key="1">
    <source>
        <dbReference type="ARBA" id="ARBA00004651"/>
    </source>
</evidence>
<accession>A0A1M6C933</accession>
<feature type="transmembrane region" description="Helical" evidence="7">
    <location>
        <begin position="242"/>
        <end position="265"/>
    </location>
</feature>
<dbReference type="AlphaFoldDB" id="A0A1M6C933"/>
<keyword evidence="4 7" id="KW-0812">Transmembrane</keyword>
<dbReference type="PANTHER" id="PTHR43044:SF2">
    <property type="entry name" value="POLYSULPHIDE REDUCTASE NRFD"/>
    <property type="match status" value="1"/>
</dbReference>
<dbReference type="GO" id="GO:0005886">
    <property type="term" value="C:plasma membrane"/>
    <property type="evidence" value="ECO:0007669"/>
    <property type="project" value="UniProtKB-SubCell"/>
</dbReference>
<dbReference type="EMBL" id="FQZF01000003">
    <property type="protein sequence ID" value="SHI57519.1"/>
    <property type="molecule type" value="Genomic_DNA"/>
</dbReference>
<feature type="transmembrane region" description="Helical" evidence="7">
    <location>
        <begin position="327"/>
        <end position="345"/>
    </location>
</feature>
<dbReference type="STRING" id="198092.SAMN02745194_00629"/>
<dbReference type="PANTHER" id="PTHR43044">
    <property type="match status" value="1"/>
</dbReference>
<evidence type="ECO:0000313" key="8">
    <source>
        <dbReference type="EMBL" id="SHI57519.1"/>
    </source>
</evidence>
<feature type="transmembrane region" description="Helical" evidence="7">
    <location>
        <begin position="61"/>
        <end position="83"/>
    </location>
</feature>
<dbReference type="RefSeq" id="WP_073131342.1">
    <property type="nucleotide sequence ID" value="NZ_FQZF01000003.1"/>
</dbReference>
<comment type="subcellular location">
    <subcellularLocation>
        <location evidence="1">Cell membrane</location>
        <topology evidence="1">Multi-pass membrane protein</topology>
    </subcellularLocation>
</comment>
<feature type="transmembrane region" description="Helical" evidence="7">
    <location>
        <begin position="95"/>
        <end position="125"/>
    </location>
</feature>
<comment type="similarity">
    <text evidence="2">Belongs to the NrfD family.</text>
</comment>
<evidence type="ECO:0000256" key="3">
    <source>
        <dbReference type="ARBA" id="ARBA00022475"/>
    </source>
</evidence>
<dbReference type="InterPro" id="IPR005614">
    <property type="entry name" value="NrfD-like"/>
</dbReference>
<reference evidence="8 9" key="1">
    <citation type="submission" date="2016-11" db="EMBL/GenBank/DDBJ databases">
        <authorList>
            <person name="Jaros S."/>
            <person name="Januszkiewicz K."/>
            <person name="Wedrychowicz H."/>
        </authorList>
    </citation>
    <scope>NUCLEOTIDE SEQUENCE [LARGE SCALE GENOMIC DNA]</scope>
    <source>
        <strain evidence="8 9">DSM 14916</strain>
    </source>
</reference>
<feature type="transmembrane region" description="Helical" evidence="7">
    <location>
        <begin position="209"/>
        <end position="230"/>
    </location>
</feature>
<keyword evidence="6 7" id="KW-0472">Membrane</keyword>
<proteinExistence type="inferred from homology"/>
<dbReference type="Proteomes" id="UP000184387">
    <property type="component" value="Unassembled WGS sequence"/>
</dbReference>
<keyword evidence="3" id="KW-1003">Cell membrane</keyword>
<evidence type="ECO:0000256" key="6">
    <source>
        <dbReference type="ARBA" id="ARBA00023136"/>
    </source>
</evidence>
<feature type="transmembrane region" description="Helical" evidence="7">
    <location>
        <begin position="352"/>
        <end position="368"/>
    </location>
</feature>
<organism evidence="8 9">
    <name type="scientific">Muricoccus roseus</name>
    <dbReference type="NCBI Taxonomy" id="198092"/>
    <lineage>
        <taxon>Bacteria</taxon>
        <taxon>Pseudomonadati</taxon>
        <taxon>Pseudomonadota</taxon>
        <taxon>Alphaproteobacteria</taxon>
        <taxon>Acetobacterales</taxon>
        <taxon>Roseomonadaceae</taxon>
        <taxon>Muricoccus</taxon>
    </lineage>
</organism>
<evidence type="ECO:0000256" key="2">
    <source>
        <dbReference type="ARBA" id="ARBA00008929"/>
    </source>
</evidence>
<feature type="transmembrane region" description="Helical" evidence="7">
    <location>
        <begin position="286"/>
        <end position="307"/>
    </location>
</feature>
<feature type="transmembrane region" description="Helical" evidence="7">
    <location>
        <begin position="24"/>
        <end position="49"/>
    </location>
</feature>
<evidence type="ECO:0000256" key="4">
    <source>
        <dbReference type="ARBA" id="ARBA00022692"/>
    </source>
</evidence>
<dbReference type="OrthoDB" id="9806499at2"/>
<feature type="transmembrane region" description="Helical" evidence="7">
    <location>
        <begin position="397"/>
        <end position="418"/>
    </location>
</feature>
<feature type="transmembrane region" description="Helical" evidence="7">
    <location>
        <begin position="145"/>
        <end position="163"/>
    </location>
</feature>
<sequence length="440" mass="47817">MSDVTAPVAEAALRPGRWSFRLSVLLCAGGIVVLAVSVAVVLVSGVGVWGNNIPHVWGFDLIAYAWWIGIANAASLFAAILVLRRHGLRTAVNRFAEAAALAAILAAAFYPVLHLGRAWLFYWTLAYPNRMQLWPQFGSPLVWDFWGIMSHVIVTSLFWYIGLIPDLATMRDRAAGRGRMRLARTYGLLALGWRGSVAHWHRHQAAYRLVAALVLPLLLWAQTVVALEFATTLVPAWHQARLPLHVVVTGLPSGLGIVLALAAVLRVALSLERFVDDADMDLLARLVACAGLAAGLAYAHELLVGFLEEDETTRAALGARVLGQGAPAYWGAVLLSAALPQVLWLDGLRRRALVVVPVGILAAAGVWLDRWSIVVDGLLRDHLPTMSRGYSPSPAEWGLLGGTVALFALVLLLFGRLVPAVSMFETRHEESEAEAEEEER</sequence>
<keyword evidence="5 7" id="KW-1133">Transmembrane helix</keyword>
<evidence type="ECO:0000256" key="7">
    <source>
        <dbReference type="SAM" id="Phobius"/>
    </source>
</evidence>